<dbReference type="GO" id="GO:0016773">
    <property type="term" value="F:phosphotransferase activity, alcohol group as acceptor"/>
    <property type="evidence" value="ECO:0007669"/>
    <property type="project" value="UniProtKB-UniRule"/>
</dbReference>
<dbReference type="InterPro" id="IPR043129">
    <property type="entry name" value="ATPase_NBD"/>
</dbReference>
<dbReference type="GO" id="GO:0005524">
    <property type="term" value="F:ATP binding"/>
    <property type="evidence" value="ECO:0007669"/>
    <property type="project" value="UniProtKB-UniRule"/>
</dbReference>
<dbReference type="SUPFAM" id="SSF53067">
    <property type="entry name" value="Actin-like ATPase domain"/>
    <property type="match status" value="1"/>
</dbReference>
<feature type="binding site" evidence="1">
    <location>
        <begin position="9"/>
        <end position="16"/>
    </location>
    <ligand>
        <name>ATP</name>
        <dbReference type="ChEBI" id="CHEBI:30616"/>
    </ligand>
</feature>
<dbReference type="OrthoDB" id="9763949at2"/>
<dbReference type="UniPathway" id="UPA00343"/>
<comment type="function">
    <text evidence="1">Catalyzes the specific phosphorylation of 1,6-anhydro-N-acetylmuramic acid (anhMurNAc) with the simultaneous cleavage of the 1,6-anhydro ring, generating MurNAc-6-P. Is required for the utilization of anhMurNAc either imported from the medium or derived from its own cell wall murein, and thus plays a role in cell wall recycling.</text>
</comment>
<protein>
    <recommendedName>
        <fullName evidence="1">Anhydro-N-acetylmuramic acid kinase</fullName>
        <ecNumber evidence="1">2.7.1.170</ecNumber>
    </recommendedName>
    <alternativeName>
        <fullName evidence="1">AnhMurNAc kinase</fullName>
    </alternativeName>
</protein>
<name>A0A411YDC1_9ACTN</name>
<keyword evidence="1" id="KW-0119">Carbohydrate metabolism</keyword>
<dbReference type="GO" id="GO:0006040">
    <property type="term" value="P:amino sugar metabolic process"/>
    <property type="evidence" value="ECO:0007669"/>
    <property type="project" value="InterPro"/>
</dbReference>
<dbReference type="EC" id="2.7.1.170" evidence="1"/>
<dbReference type="EMBL" id="CP036402">
    <property type="protein sequence ID" value="QBI19147.1"/>
    <property type="molecule type" value="Genomic_DNA"/>
</dbReference>
<comment type="pathway">
    <text evidence="1">Amino-sugar metabolism; 1,6-anhydro-N-acetylmuramate degradation.</text>
</comment>
<keyword evidence="1 2" id="KW-0808">Transferase</keyword>
<reference evidence="2 3" key="1">
    <citation type="submission" date="2019-01" db="EMBL/GenBank/DDBJ databases">
        <title>Egibacter rhizosphaerae EGI 80759T.</title>
        <authorList>
            <person name="Chen D.-D."/>
            <person name="Tian Y."/>
            <person name="Jiao J.-Y."/>
            <person name="Zhang X.-T."/>
            <person name="Zhang Y.-G."/>
            <person name="Zhang Y."/>
            <person name="Xiao M."/>
            <person name="Shu W.-S."/>
            <person name="Li W.-J."/>
        </authorList>
    </citation>
    <scope>NUCLEOTIDE SEQUENCE [LARGE SCALE GENOMIC DNA]</scope>
    <source>
        <strain evidence="2 3">EGI 80759</strain>
    </source>
</reference>
<sequence length="425" mass="43524">MIVLGLISGTSADGIDVAAADLELRDDELVLRPLGCLEVAYPPEVQGEVDALLPPTDAGPDAVCRVDAALGDAFGAAADEANAALAGGQAALVASHGQTVFHWVEDGQARGTLQLGQPARIAHATGLPTIADLRNRDIAAGGHGAPLAAYPDVLLLAGLAEDDAAAGGDEGEPASPTASSQALLNIGGIANLTLRRADGSALAFDSGPGNALIDASVAELTGGRERFDAGGRRGRRGQVHPRLLDVLLDDPYYAAPPPKSTGKEHFHQDYLADRLAVADLEAPTPSRAGDTRGSIEGDDLVATLTALTAETIARAARAHGVGELIASGGGTRNPTLMEELAARAPGVAVRTIDRLGIPSDGKEAYWFAVLGFLSLHNLPGALPSCTGATHASVLGHLSPGANGFPRIRPVERTPRRLRVEAAPSR</sequence>
<comment type="similarity">
    <text evidence="1">Belongs to the anhydro-N-acetylmuramic acid kinase family.</text>
</comment>
<dbReference type="NCBIfam" id="NF007146">
    <property type="entry name" value="PRK09585.2-6"/>
    <property type="match status" value="1"/>
</dbReference>
<keyword evidence="3" id="KW-1185">Reference proteome</keyword>
<dbReference type="GO" id="GO:0009254">
    <property type="term" value="P:peptidoglycan turnover"/>
    <property type="evidence" value="ECO:0007669"/>
    <property type="project" value="UniProtKB-UniRule"/>
</dbReference>
<evidence type="ECO:0000313" key="2">
    <source>
        <dbReference type="EMBL" id="QBI19147.1"/>
    </source>
</evidence>
<organism evidence="2 3">
    <name type="scientific">Egibacter rhizosphaerae</name>
    <dbReference type="NCBI Taxonomy" id="1670831"/>
    <lineage>
        <taxon>Bacteria</taxon>
        <taxon>Bacillati</taxon>
        <taxon>Actinomycetota</taxon>
        <taxon>Nitriliruptoria</taxon>
        <taxon>Egibacterales</taxon>
        <taxon>Egibacteraceae</taxon>
        <taxon>Egibacter</taxon>
    </lineage>
</organism>
<evidence type="ECO:0000256" key="1">
    <source>
        <dbReference type="HAMAP-Rule" id="MF_01270"/>
    </source>
</evidence>
<dbReference type="KEGG" id="erz:ER308_06060"/>
<comment type="pathway">
    <text evidence="1">Cell wall biogenesis; peptidoglycan recycling.</text>
</comment>
<proteinExistence type="inferred from homology"/>
<dbReference type="UniPathway" id="UPA00544"/>
<dbReference type="AlphaFoldDB" id="A0A411YDC1"/>
<dbReference type="HAMAP" id="MF_01270">
    <property type="entry name" value="AnhMurNAc_kinase"/>
    <property type="match status" value="1"/>
</dbReference>
<dbReference type="RefSeq" id="WP_131154144.1">
    <property type="nucleotide sequence ID" value="NZ_CP036402.1"/>
</dbReference>
<gene>
    <name evidence="1" type="primary">anmK</name>
    <name evidence="2" type="ORF">ER308_06060</name>
</gene>
<keyword evidence="1" id="KW-0547">Nucleotide-binding</keyword>
<dbReference type="GO" id="GO:0016301">
    <property type="term" value="F:kinase activity"/>
    <property type="evidence" value="ECO:0007669"/>
    <property type="project" value="UniProtKB-KW"/>
</dbReference>
<keyword evidence="1" id="KW-0067">ATP-binding</keyword>
<dbReference type="PANTHER" id="PTHR30605">
    <property type="entry name" value="ANHYDRO-N-ACETYLMURAMIC ACID KINASE"/>
    <property type="match status" value="1"/>
</dbReference>
<dbReference type="PANTHER" id="PTHR30605:SF0">
    <property type="entry name" value="ANHYDRO-N-ACETYLMURAMIC ACID KINASE"/>
    <property type="match status" value="1"/>
</dbReference>
<dbReference type="Pfam" id="PF03702">
    <property type="entry name" value="AnmK"/>
    <property type="match status" value="1"/>
</dbReference>
<dbReference type="InterPro" id="IPR005338">
    <property type="entry name" value="Anhydro_N_Ac-Mur_kinase"/>
</dbReference>
<dbReference type="Gene3D" id="3.30.420.40">
    <property type="match status" value="2"/>
</dbReference>
<dbReference type="Proteomes" id="UP000291469">
    <property type="component" value="Chromosome"/>
</dbReference>
<keyword evidence="1 2" id="KW-0418">Kinase</keyword>
<dbReference type="GO" id="GO:0097175">
    <property type="term" value="P:1,6-anhydro-N-acetyl-beta-muramic acid catabolic process"/>
    <property type="evidence" value="ECO:0007669"/>
    <property type="project" value="UniProtKB-UniRule"/>
</dbReference>
<evidence type="ECO:0000313" key="3">
    <source>
        <dbReference type="Proteomes" id="UP000291469"/>
    </source>
</evidence>
<accession>A0A411YDC1</accession>
<comment type="catalytic activity">
    <reaction evidence="1">
        <text>1,6-anhydro-N-acetyl-beta-muramate + ATP + H2O = N-acetyl-D-muramate 6-phosphate + ADP + H(+)</text>
        <dbReference type="Rhea" id="RHEA:24952"/>
        <dbReference type="ChEBI" id="CHEBI:15377"/>
        <dbReference type="ChEBI" id="CHEBI:15378"/>
        <dbReference type="ChEBI" id="CHEBI:30616"/>
        <dbReference type="ChEBI" id="CHEBI:58690"/>
        <dbReference type="ChEBI" id="CHEBI:58722"/>
        <dbReference type="ChEBI" id="CHEBI:456216"/>
        <dbReference type="EC" id="2.7.1.170"/>
    </reaction>
</comment>